<keyword evidence="6" id="KW-1185">Reference proteome</keyword>
<dbReference type="GO" id="GO:0003677">
    <property type="term" value="F:DNA binding"/>
    <property type="evidence" value="ECO:0007669"/>
    <property type="project" value="UniProtKB-KW"/>
</dbReference>
<dbReference type="InterPro" id="IPR036286">
    <property type="entry name" value="LexA/Signal_pep-like_sf"/>
</dbReference>
<evidence type="ECO:0000259" key="4">
    <source>
        <dbReference type="PROSITE" id="PS50943"/>
    </source>
</evidence>
<keyword evidence="1" id="KW-0805">Transcription regulation</keyword>
<proteinExistence type="predicted"/>
<keyword evidence="3" id="KW-0804">Transcription</keyword>
<dbReference type="CDD" id="cd06529">
    <property type="entry name" value="S24_LexA-like"/>
    <property type="match status" value="1"/>
</dbReference>
<dbReference type="Gene3D" id="1.10.260.40">
    <property type="entry name" value="lambda repressor-like DNA-binding domains"/>
    <property type="match status" value="1"/>
</dbReference>
<dbReference type="Proteomes" id="UP000494203">
    <property type="component" value="Unassembled WGS sequence"/>
</dbReference>
<keyword evidence="2" id="KW-0238">DNA-binding</keyword>
<dbReference type="SUPFAM" id="SSF47413">
    <property type="entry name" value="lambda repressor-like DNA-binding domains"/>
    <property type="match status" value="1"/>
</dbReference>
<dbReference type="SMART" id="SM00530">
    <property type="entry name" value="HTH_XRE"/>
    <property type="match status" value="1"/>
</dbReference>
<dbReference type="PANTHER" id="PTHR40661">
    <property type="match status" value="1"/>
</dbReference>
<dbReference type="Pfam" id="PF01381">
    <property type="entry name" value="HTH_3"/>
    <property type="match status" value="1"/>
</dbReference>
<dbReference type="CDD" id="cd00093">
    <property type="entry name" value="HTH_XRE"/>
    <property type="match status" value="1"/>
</dbReference>
<protein>
    <recommendedName>
        <fullName evidence="4">HTH cro/C1-type domain-containing protein</fullName>
    </recommendedName>
</protein>
<evidence type="ECO:0000313" key="5">
    <source>
        <dbReference type="EMBL" id="CAB3882718.1"/>
    </source>
</evidence>
<dbReference type="PROSITE" id="PS50943">
    <property type="entry name" value="HTH_CROC1"/>
    <property type="match status" value="1"/>
</dbReference>
<feature type="domain" description="HTH cro/C1-type" evidence="4">
    <location>
        <begin position="7"/>
        <end position="60"/>
    </location>
</feature>
<dbReference type="InterPro" id="IPR015927">
    <property type="entry name" value="Peptidase_S24_S26A/B/C"/>
</dbReference>
<dbReference type="PANTHER" id="PTHR40661:SF3">
    <property type="entry name" value="FELS-1 PROPHAGE TRANSCRIPTIONAL REGULATOR"/>
    <property type="match status" value="1"/>
</dbReference>
<accession>A0A6S7E007</accession>
<dbReference type="Pfam" id="PF00717">
    <property type="entry name" value="Peptidase_S24"/>
    <property type="match status" value="1"/>
</dbReference>
<evidence type="ECO:0000256" key="1">
    <source>
        <dbReference type="ARBA" id="ARBA00023015"/>
    </source>
</evidence>
<evidence type="ECO:0000313" key="6">
    <source>
        <dbReference type="Proteomes" id="UP000494203"/>
    </source>
</evidence>
<evidence type="ECO:0000256" key="3">
    <source>
        <dbReference type="ARBA" id="ARBA00023163"/>
    </source>
</evidence>
<dbReference type="EMBL" id="CADIKZ010000009">
    <property type="protein sequence ID" value="CAB3882718.1"/>
    <property type="molecule type" value="Genomic_DNA"/>
</dbReference>
<evidence type="ECO:0000256" key="2">
    <source>
        <dbReference type="ARBA" id="ARBA00023125"/>
    </source>
</evidence>
<dbReference type="RefSeq" id="WP_175132973.1">
    <property type="nucleotide sequence ID" value="NZ_CADIJV010000009.1"/>
</dbReference>
<name>A0A6S7E007_9BURK</name>
<dbReference type="InterPro" id="IPR001387">
    <property type="entry name" value="Cro/C1-type_HTH"/>
</dbReference>
<organism evidence="5 6">
    <name type="scientific">Achromobacter pulmonis</name>
    <dbReference type="NCBI Taxonomy" id="1389932"/>
    <lineage>
        <taxon>Bacteria</taxon>
        <taxon>Pseudomonadati</taxon>
        <taxon>Pseudomonadota</taxon>
        <taxon>Betaproteobacteria</taxon>
        <taxon>Burkholderiales</taxon>
        <taxon>Alcaligenaceae</taxon>
        <taxon>Achromobacter</taxon>
    </lineage>
</organism>
<reference evidence="5 6" key="1">
    <citation type="submission" date="2020-04" db="EMBL/GenBank/DDBJ databases">
        <authorList>
            <person name="De Canck E."/>
        </authorList>
    </citation>
    <scope>NUCLEOTIDE SEQUENCE [LARGE SCALE GENOMIC DNA]</scope>
    <source>
        <strain evidence="5 6">LMG 26788</strain>
    </source>
</reference>
<dbReference type="Gene3D" id="2.10.109.10">
    <property type="entry name" value="Umud Fragment, subunit A"/>
    <property type="match status" value="1"/>
</dbReference>
<dbReference type="InterPro" id="IPR039418">
    <property type="entry name" value="LexA-like"/>
</dbReference>
<gene>
    <name evidence="5" type="ORF">LMG26788_03369</name>
</gene>
<sequence length="226" mass="24685">MALGKQIRRYRAALGLTLEQLEARTGVGVGTIAALEGRDSERSKYAARLAAGLGLSLEQLLDEAAQHPPDIVLAGPADDGAADDLRIPRFDTGGAMGPGVELRDQPGVIQSLRVSQEWLHKNLRHYTAAANLCVVTGFGDSMRPMYNPGDPLLVDLGVVKADVDGVFFFRVGNEGFIKRLQRIPSANGLLIRAKSENTKYDAWDITEDMDLQIFGRVLKVWRSEDL</sequence>
<dbReference type="AlphaFoldDB" id="A0A6S7E007"/>
<dbReference type="InterPro" id="IPR010982">
    <property type="entry name" value="Lambda_DNA-bd_dom_sf"/>
</dbReference>
<dbReference type="SUPFAM" id="SSF51306">
    <property type="entry name" value="LexA/Signal peptidase"/>
    <property type="match status" value="1"/>
</dbReference>